<dbReference type="RefSeq" id="WP_147145607.1">
    <property type="nucleotide sequence ID" value="NZ_BKAJ01000004.1"/>
</dbReference>
<dbReference type="EMBL" id="BKAJ01000004">
    <property type="protein sequence ID" value="GEP53229.1"/>
    <property type="molecule type" value="Genomic_DNA"/>
</dbReference>
<keyword evidence="5" id="KW-0411">Iron-sulfur</keyword>
<accession>A0A512N2M3</accession>
<dbReference type="InterPro" id="IPR026357">
    <property type="entry name" value="rSAM_SPASM_GrrM_OscB"/>
</dbReference>
<dbReference type="InterPro" id="IPR058240">
    <property type="entry name" value="rSAM_sf"/>
</dbReference>
<proteinExistence type="predicted"/>
<dbReference type="NCBIfam" id="TIGR04261">
    <property type="entry name" value="rSAM_GlyRichRpt"/>
    <property type="match status" value="1"/>
</dbReference>
<evidence type="ECO:0000256" key="5">
    <source>
        <dbReference type="ARBA" id="ARBA00023014"/>
    </source>
</evidence>
<gene>
    <name evidence="7" type="ORF">RSO01_03950</name>
</gene>
<dbReference type="GO" id="GO:0046872">
    <property type="term" value="F:metal ion binding"/>
    <property type="evidence" value="ECO:0007669"/>
    <property type="project" value="UniProtKB-KW"/>
</dbReference>
<feature type="domain" description="Radical SAM core" evidence="6">
    <location>
        <begin position="15"/>
        <end position="244"/>
    </location>
</feature>
<evidence type="ECO:0000313" key="8">
    <source>
        <dbReference type="Proteomes" id="UP000321058"/>
    </source>
</evidence>
<name>A0A512N2M3_9HYPH</name>
<keyword evidence="3" id="KW-0479">Metal-binding</keyword>
<dbReference type="PANTHER" id="PTHR43273">
    <property type="entry name" value="ANAEROBIC SULFATASE-MATURATING ENZYME HOMOLOG ASLB-RELATED"/>
    <property type="match status" value="1"/>
</dbReference>
<dbReference type="InterPro" id="IPR013785">
    <property type="entry name" value="Aldolase_TIM"/>
</dbReference>
<sequence>MTGEPLSAQPPTCGAPRPEIGMVVLQPTAFCNINCSYCYLPDRSNKHVMAQSTVTRLFSEVFASGWCAHEIIVLWHAGEPMAAPISFYREAFATIERLRPSSVSVKHSFQTNGTLVNDDWCRLFQESNVGIGVSIDGPREIHDRNRKTRSGKGTFDKTLAGMRCLQKNGVPFHVLSVLSNDSLADPDGMLAFYIGENIDKVCFNVEESEGTYVSELFDTPRAELRTRFAAFLRRFWHQARASGKVTFVREIDQAVPRMFRPEGMPARNIQCDPLAMLNVDSRGNVSSFSPELLGMKNKDYGDFLLGNITINSLAEIYANCLESALWRDIRAGTRACQGACEYYSICGGGSPVNKLFENGSFTGTTTSFCTLTQMVPTDLILEAYDRLEKTWIDNDPATIVPASSPTTAEAAALSPRMP</sequence>
<dbReference type="SUPFAM" id="SSF102114">
    <property type="entry name" value="Radical SAM enzymes"/>
    <property type="match status" value="1"/>
</dbReference>
<dbReference type="AlphaFoldDB" id="A0A512N2M3"/>
<dbReference type="GO" id="GO:0051536">
    <property type="term" value="F:iron-sulfur cluster binding"/>
    <property type="evidence" value="ECO:0007669"/>
    <property type="project" value="UniProtKB-KW"/>
</dbReference>
<organism evidence="7 8">
    <name type="scientific">Reyranella soli</name>
    <dbReference type="NCBI Taxonomy" id="1230389"/>
    <lineage>
        <taxon>Bacteria</taxon>
        <taxon>Pseudomonadati</taxon>
        <taxon>Pseudomonadota</taxon>
        <taxon>Alphaproteobacteria</taxon>
        <taxon>Hyphomicrobiales</taxon>
        <taxon>Reyranellaceae</taxon>
        <taxon>Reyranella</taxon>
    </lineage>
</organism>
<dbReference type="SFLD" id="SFLDG01067">
    <property type="entry name" value="SPASM/twitch_domain_containing"/>
    <property type="match status" value="1"/>
</dbReference>
<dbReference type="SFLD" id="SFLDS00029">
    <property type="entry name" value="Radical_SAM"/>
    <property type="match status" value="1"/>
</dbReference>
<evidence type="ECO:0000259" key="6">
    <source>
        <dbReference type="PROSITE" id="PS51918"/>
    </source>
</evidence>
<evidence type="ECO:0000256" key="4">
    <source>
        <dbReference type="ARBA" id="ARBA00023004"/>
    </source>
</evidence>
<dbReference type="Gene3D" id="3.20.20.70">
    <property type="entry name" value="Aldolase class I"/>
    <property type="match status" value="1"/>
</dbReference>
<dbReference type="CDD" id="cd01335">
    <property type="entry name" value="Radical_SAM"/>
    <property type="match status" value="1"/>
</dbReference>
<keyword evidence="8" id="KW-1185">Reference proteome</keyword>
<comment type="caution">
    <text evidence="7">The sequence shown here is derived from an EMBL/GenBank/DDBJ whole genome shotgun (WGS) entry which is preliminary data.</text>
</comment>
<dbReference type="InterPro" id="IPR023867">
    <property type="entry name" value="Sulphatase_maturase_rSAM"/>
</dbReference>
<dbReference type="OrthoDB" id="9810775at2"/>
<dbReference type="Pfam" id="PF04055">
    <property type="entry name" value="Radical_SAM"/>
    <property type="match status" value="1"/>
</dbReference>
<dbReference type="Proteomes" id="UP000321058">
    <property type="component" value="Unassembled WGS sequence"/>
</dbReference>
<dbReference type="SFLD" id="SFLDG01072">
    <property type="entry name" value="dehydrogenase_like"/>
    <property type="match status" value="1"/>
</dbReference>
<evidence type="ECO:0000256" key="1">
    <source>
        <dbReference type="ARBA" id="ARBA00001966"/>
    </source>
</evidence>
<comment type="cofactor">
    <cofactor evidence="1">
        <name>[4Fe-4S] cluster</name>
        <dbReference type="ChEBI" id="CHEBI:49883"/>
    </cofactor>
</comment>
<evidence type="ECO:0000256" key="3">
    <source>
        <dbReference type="ARBA" id="ARBA00022723"/>
    </source>
</evidence>
<reference evidence="7 8" key="1">
    <citation type="submission" date="2019-07" db="EMBL/GenBank/DDBJ databases">
        <title>Whole genome shotgun sequence of Reyranella soli NBRC 108950.</title>
        <authorList>
            <person name="Hosoyama A."/>
            <person name="Uohara A."/>
            <person name="Ohji S."/>
            <person name="Ichikawa N."/>
        </authorList>
    </citation>
    <scope>NUCLEOTIDE SEQUENCE [LARGE SCALE GENOMIC DNA]</scope>
    <source>
        <strain evidence="7 8">NBRC 108950</strain>
    </source>
</reference>
<keyword evidence="4" id="KW-0408">Iron</keyword>
<protein>
    <submittedName>
        <fullName evidence="7">Radical SAM protein</fullName>
    </submittedName>
</protein>
<dbReference type="GO" id="GO:0016491">
    <property type="term" value="F:oxidoreductase activity"/>
    <property type="evidence" value="ECO:0007669"/>
    <property type="project" value="InterPro"/>
</dbReference>
<dbReference type="InterPro" id="IPR007197">
    <property type="entry name" value="rSAM"/>
</dbReference>
<evidence type="ECO:0000256" key="2">
    <source>
        <dbReference type="ARBA" id="ARBA00022691"/>
    </source>
</evidence>
<keyword evidence="2" id="KW-0949">S-adenosyl-L-methionine</keyword>
<dbReference type="SFLD" id="SFLDG01386">
    <property type="entry name" value="main_SPASM_domain-containing"/>
    <property type="match status" value="1"/>
</dbReference>
<dbReference type="PANTHER" id="PTHR43273:SF8">
    <property type="entry name" value="RADICAL SAM DOMAIN PROTEIN"/>
    <property type="match status" value="1"/>
</dbReference>
<dbReference type="PROSITE" id="PS51918">
    <property type="entry name" value="RADICAL_SAM"/>
    <property type="match status" value="1"/>
</dbReference>
<evidence type="ECO:0000313" key="7">
    <source>
        <dbReference type="EMBL" id="GEP53229.1"/>
    </source>
</evidence>